<dbReference type="InterPro" id="IPR027417">
    <property type="entry name" value="P-loop_NTPase"/>
</dbReference>
<dbReference type="InterPro" id="IPR011990">
    <property type="entry name" value="TPR-like_helical_dom_sf"/>
</dbReference>
<keyword evidence="3" id="KW-0805">Transcription regulation</keyword>
<keyword evidence="9" id="KW-1185">Reference proteome</keyword>
<evidence type="ECO:0000256" key="3">
    <source>
        <dbReference type="ARBA" id="ARBA00023015"/>
    </source>
</evidence>
<keyword evidence="2" id="KW-0902">Two-component regulatory system</keyword>
<dbReference type="Gene3D" id="1.10.10.10">
    <property type="entry name" value="Winged helix-like DNA-binding domain superfamily/Winged helix DNA-binding domain"/>
    <property type="match status" value="1"/>
</dbReference>
<dbReference type="SMART" id="SM00862">
    <property type="entry name" value="Trans_reg_C"/>
    <property type="match status" value="1"/>
</dbReference>
<dbReference type="InterPro" id="IPR036388">
    <property type="entry name" value="WH-like_DNA-bd_sf"/>
</dbReference>
<evidence type="ECO:0000313" key="9">
    <source>
        <dbReference type="Proteomes" id="UP001432222"/>
    </source>
</evidence>
<dbReference type="SUPFAM" id="SSF48452">
    <property type="entry name" value="TPR-like"/>
    <property type="match status" value="1"/>
</dbReference>
<dbReference type="PANTHER" id="PTHR35807:SF1">
    <property type="entry name" value="TRANSCRIPTIONAL REGULATOR REDD"/>
    <property type="match status" value="1"/>
</dbReference>
<dbReference type="RefSeq" id="WP_328954674.1">
    <property type="nucleotide sequence ID" value="NZ_CP108110.1"/>
</dbReference>
<dbReference type="Pfam" id="PF03704">
    <property type="entry name" value="BTAD"/>
    <property type="match status" value="1"/>
</dbReference>
<dbReference type="InterPro" id="IPR051677">
    <property type="entry name" value="AfsR-DnrI-RedD_regulator"/>
</dbReference>
<feature type="domain" description="OmpR/PhoB-type" evidence="7">
    <location>
        <begin position="1"/>
        <end position="95"/>
    </location>
</feature>
<keyword evidence="5" id="KW-0804">Transcription</keyword>
<organism evidence="8 9">
    <name type="scientific">Kitasatospora purpeofusca</name>
    <dbReference type="NCBI Taxonomy" id="67352"/>
    <lineage>
        <taxon>Bacteria</taxon>
        <taxon>Bacillati</taxon>
        <taxon>Actinomycetota</taxon>
        <taxon>Actinomycetes</taxon>
        <taxon>Kitasatosporales</taxon>
        <taxon>Streptomycetaceae</taxon>
        <taxon>Kitasatospora</taxon>
    </lineage>
</organism>
<dbReference type="InterPro" id="IPR001867">
    <property type="entry name" value="OmpR/PhoB-type_DNA-bd"/>
</dbReference>
<evidence type="ECO:0000256" key="2">
    <source>
        <dbReference type="ARBA" id="ARBA00023012"/>
    </source>
</evidence>
<protein>
    <submittedName>
        <fullName evidence="8">Winged helix-turn-helix domain-containing protein</fullName>
    </submittedName>
</protein>
<dbReference type="SUPFAM" id="SSF52540">
    <property type="entry name" value="P-loop containing nucleoside triphosphate hydrolases"/>
    <property type="match status" value="1"/>
</dbReference>
<proteinExistence type="inferred from homology"/>
<feature type="DNA-binding region" description="OmpR/PhoB-type" evidence="6">
    <location>
        <begin position="1"/>
        <end position="95"/>
    </location>
</feature>
<dbReference type="InterPro" id="IPR016032">
    <property type="entry name" value="Sig_transdc_resp-reg_C-effctor"/>
</dbReference>
<evidence type="ECO:0000256" key="6">
    <source>
        <dbReference type="PROSITE-ProRule" id="PRU01091"/>
    </source>
</evidence>
<dbReference type="Proteomes" id="UP001432222">
    <property type="component" value="Chromosome"/>
</dbReference>
<keyword evidence="4 6" id="KW-0238">DNA-binding</keyword>
<sequence>MGLDFQLLGPLRVRRDGREIDLGRPQQRAVLAALLLTPGQLVPTDRLVEGLWGEDDARWPKDPVGQIGTHAHRLRRALAEPGLLVAAAGGYRLGVRRGAVDLFRYEDGVAEATALRQRDPVRAYARLTEALGTWEGRCALDGVPGVLAERARGRLAAGRFAAVKALHDLDLGLGRHAEALPALDALAAGHPHDEEVQRLHLLALYRCGRTAEALAAYRALCERLDRTLGLEPAPAVVELAGLIRRGEVPVPPRRLPRPCQLPPDIPDLVGRAAPVREAERVLRGPGAPVLGLSGPAGSGTSALAVHVAHAVQDAFPDGQLYASGGESGPASAGFLRALGEWPAPGAGPDELCARYRAALAGRRVLVVLDGVADPAPLLPGTPGCAAVVAGAEPGALPVDAVRLAVGPLEPHDAYELLARIAGADRIRREPDAVAEVAGLCGHLPVLLRTAATRLAARPQWSVADLVEWLARG</sequence>
<reference evidence="8" key="1">
    <citation type="submission" date="2022-10" db="EMBL/GenBank/DDBJ databases">
        <title>The complete genomes of actinobacterial strains from the NBC collection.</title>
        <authorList>
            <person name="Joergensen T.S."/>
            <person name="Alvarez Arevalo M."/>
            <person name="Sterndorff E.B."/>
            <person name="Faurdal D."/>
            <person name="Vuksanovic O."/>
            <person name="Mourched A.-S."/>
            <person name="Charusanti P."/>
            <person name="Shaw S."/>
            <person name="Blin K."/>
            <person name="Weber T."/>
        </authorList>
    </citation>
    <scope>NUCLEOTIDE SEQUENCE</scope>
    <source>
        <strain evidence="8">NBC_00222</strain>
    </source>
</reference>
<evidence type="ECO:0000256" key="4">
    <source>
        <dbReference type="ARBA" id="ARBA00023125"/>
    </source>
</evidence>
<dbReference type="Gene3D" id="3.40.50.300">
    <property type="entry name" value="P-loop containing nucleotide triphosphate hydrolases"/>
    <property type="match status" value="1"/>
</dbReference>
<dbReference type="PRINTS" id="PR00364">
    <property type="entry name" value="DISEASERSIST"/>
</dbReference>
<evidence type="ECO:0000256" key="1">
    <source>
        <dbReference type="ARBA" id="ARBA00005820"/>
    </source>
</evidence>
<dbReference type="PROSITE" id="PS51755">
    <property type="entry name" value="OMPR_PHOB"/>
    <property type="match status" value="1"/>
</dbReference>
<dbReference type="CDD" id="cd15831">
    <property type="entry name" value="BTAD"/>
    <property type="match status" value="1"/>
</dbReference>
<dbReference type="SUPFAM" id="SSF46894">
    <property type="entry name" value="C-terminal effector domain of the bipartite response regulators"/>
    <property type="match status" value="1"/>
</dbReference>
<accession>A0ABZ1TXQ1</accession>
<name>A0ABZ1TXQ1_9ACTN</name>
<gene>
    <name evidence="8" type="ORF">OHA16_12535</name>
</gene>
<dbReference type="SMART" id="SM01043">
    <property type="entry name" value="BTAD"/>
    <property type="match status" value="1"/>
</dbReference>
<evidence type="ECO:0000256" key="5">
    <source>
        <dbReference type="ARBA" id="ARBA00023163"/>
    </source>
</evidence>
<dbReference type="InterPro" id="IPR005158">
    <property type="entry name" value="BTAD"/>
</dbReference>
<dbReference type="PANTHER" id="PTHR35807">
    <property type="entry name" value="TRANSCRIPTIONAL REGULATOR REDD-RELATED"/>
    <property type="match status" value="1"/>
</dbReference>
<evidence type="ECO:0000259" key="7">
    <source>
        <dbReference type="PROSITE" id="PS51755"/>
    </source>
</evidence>
<comment type="similarity">
    <text evidence="1">Belongs to the AfsR/DnrI/RedD regulatory family.</text>
</comment>
<dbReference type="Gene3D" id="1.25.40.10">
    <property type="entry name" value="Tetratricopeptide repeat domain"/>
    <property type="match status" value="1"/>
</dbReference>
<evidence type="ECO:0000313" key="8">
    <source>
        <dbReference type="EMBL" id="WUQ83725.1"/>
    </source>
</evidence>
<dbReference type="EMBL" id="CP108110">
    <property type="protein sequence ID" value="WUQ83725.1"/>
    <property type="molecule type" value="Genomic_DNA"/>
</dbReference>